<evidence type="ECO:0000313" key="1">
    <source>
        <dbReference type="EMBL" id="UTC28434.1"/>
    </source>
</evidence>
<protein>
    <submittedName>
        <fullName evidence="1">Uncharacterized protein</fullName>
    </submittedName>
</protein>
<name>A0A9E7N232_9CAUD</name>
<accession>A0A9E7N232</accession>
<organism evidence="1 2">
    <name type="scientific">Brevundimonas phage vB_BpoS-Gurke</name>
    <dbReference type="NCBI Taxonomy" id="2948599"/>
    <lineage>
        <taxon>Viruses</taxon>
        <taxon>Duplodnaviria</taxon>
        <taxon>Heunggongvirae</taxon>
        <taxon>Uroviricota</taxon>
        <taxon>Caudoviricetes</taxon>
        <taxon>Jeanschmidtviridae</taxon>
        <taxon>Kikimoravirus</taxon>
        <taxon>Kikimoravirus gurke</taxon>
    </lineage>
</organism>
<proteinExistence type="predicted"/>
<sequence>MSFQLIPCDAAGRDDPRPEASFVRVIGEGRQDYLGACDFIIHRLEVSALIQALQEGV</sequence>
<gene>
    <name evidence="1" type="ORF">GURKE_04320</name>
</gene>
<keyword evidence="2" id="KW-1185">Reference proteome</keyword>
<dbReference type="EMBL" id="ON529850">
    <property type="protein sequence ID" value="UTC28434.1"/>
    <property type="molecule type" value="Genomic_DNA"/>
</dbReference>
<evidence type="ECO:0000313" key="2">
    <source>
        <dbReference type="Proteomes" id="UP001055634"/>
    </source>
</evidence>
<dbReference type="Proteomes" id="UP001055634">
    <property type="component" value="Segment"/>
</dbReference>
<reference evidence="1" key="1">
    <citation type="submission" date="2022-04" db="EMBL/GenBank/DDBJ databases">
        <authorList>
            <person name="Friedrich I."/>
            <person name="Schneider D."/>
            <person name="Poehlein A."/>
            <person name="Hertel R."/>
            <person name="Daniel R."/>
        </authorList>
    </citation>
    <scope>NUCLEOTIDE SEQUENCE</scope>
</reference>